<dbReference type="EMBL" id="FJ052919">
    <property type="protein sequence ID" value="AFG50008.1"/>
    <property type="molecule type" value="Genomic_DNA"/>
</dbReference>
<dbReference type="EMBL" id="FJ052915">
    <property type="protein sequence ID" value="AFG50007.1"/>
    <property type="molecule type" value="Genomic_DNA"/>
</dbReference>
<protein>
    <submittedName>
        <fullName evidence="13">Uncharacterized protein</fullName>
    </submittedName>
</protein>
<evidence type="ECO:0000313" key="9">
    <source>
        <dbReference type="EMBL" id="AFG50001.1"/>
    </source>
</evidence>
<evidence type="ECO:0000313" key="3">
    <source>
        <dbReference type="EMBL" id="AFG49995.1"/>
    </source>
</evidence>
<evidence type="ECO:0000313" key="12">
    <source>
        <dbReference type="EMBL" id="AFG50004.1"/>
    </source>
</evidence>
<dbReference type="EMBL" id="FJ052913">
    <property type="protein sequence ID" value="AFG49999.1"/>
    <property type="molecule type" value="Genomic_DNA"/>
</dbReference>
<dbReference type="EMBL" id="FJ052922">
    <property type="protein sequence ID" value="AFG50005.1"/>
    <property type="molecule type" value="Genomic_DNA"/>
</dbReference>
<evidence type="ECO:0000313" key="7">
    <source>
        <dbReference type="EMBL" id="AFG49999.1"/>
    </source>
</evidence>
<evidence type="ECO:0000313" key="10">
    <source>
        <dbReference type="EMBL" id="AFG50002.1"/>
    </source>
</evidence>
<evidence type="ECO:0000313" key="15">
    <source>
        <dbReference type="EMBL" id="AFG50007.1"/>
    </source>
</evidence>
<accession>H9VJR2</accession>
<dbReference type="EMBL" id="FJ052907">
    <property type="protein sequence ID" value="AFG49996.1"/>
    <property type="molecule type" value="Genomic_DNA"/>
</dbReference>
<feature type="non-terminal residue" evidence="13">
    <location>
        <position position="1"/>
    </location>
</feature>
<gene>
    <name evidence="13" type="ORF">0_13669_01</name>
</gene>
<dbReference type="EMBL" id="FJ052910">
    <property type="protein sequence ID" value="AFG49995.1"/>
    <property type="molecule type" value="Genomic_DNA"/>
</dbReference>
<evidence type="ECO:0000313" key="6">
    <source>
        <dbReference type="EMBL" id="AFG49998.1"/>
    </source>
</evidence>
<dbReference type="EMBL" id="FJ052917">
    <property type="protein sequence ID" value="AFG50003.1"/>
    <property type="molecule type" value="Genomic_DNA"/>
</dbReference>
<evidence type="ECO:0000313" key="4">
    <source>
        <dbReference type="EMBL" id="AFG49996.1"/>
    </source>
</evidence>
<evidence type="ECO:0000313" key="2">
    <source>
        <dbReference type="EMBL" id="AFG49994.1"/>
    </source>
</evidence>
<evidence type="ECO:0000313" key="16">
    <source>
        <dbReference type="EMBL" id="AFG50008.1"/>
    </source>
</evidence>
<dbReference type="EMBL" id="FJ052906">
    <property type="protein sequence ID" value="AFG49994.1"/>
    <property type="molecule type" value="Genomic_DNA"/>
</dbReference>
<proteinExistence type="predicted"/>
<evidence type="ECO:0000313" key="14">
    <source>
        <dbReference type="EMBL" id="AFG50006.1"/>
    </source>
</evidence>
<dbReference type="EMBL" id="FJ052920">
    <property type="protein sequence ID" value="AFG49998.1"/>
    <property type="molecule type" value="Genomic_DNA"/>
</dbReference>
<evidence type="ECO:0000313" key="11">
    <source>
        <dbReference type="EMBL" id="AFG50003.1"/>
    </source>
</evidence>
<sequence length="74" mass="8156">YVYYVNGGRAPCSALDFLAAVGTYVRSLFHSLTTKIWKNEENKATKWPKCKEAGGLLSSSRRLHGTDSNGCQCV</sequence>
<dbReference type="EMBL" id="FJ052916">
    <property type="protein sequence ID" value="AFG49997.1"/>
    <property type="molecule type" value="Genomic_DNA"/>
</dbReference>
<name>H9VJR2_PINTA</name>
<dbReference type="EMBL" id="FJ052914">
    <property type="protein sequence ID" value="AFG50002.1"/>
    <property type="molecule type" value="Genomic_DNA"/>
</dbReference>
<dbReference type="EMBL" id="FJ052908">
    <property type="protein sequence ID" value="AFG50004.1"/>
    <property type="molecule type" value="Genomic_DNA"/>
</dbReference>
<evidence type="ECO:0000313" key="5">
    <source>
        <dbReference type="EMBL" id="AFG49997.1"/>
    </source>
</evidence>
<dbReference type="EMBL" id="FJ052911">
    <property type="protein sequence ID" value="AFG49993.1"/>
    <property type="molecule type" value="Genomic_DNA"/>
</dbReference>
<dbReference type="EMBL" id="FJ052918">
    <property type="protein sequence ID" value="AFG50001.1"/>
    <property type="molecule type" value="Genomic_DNA"/>
</dbReference>
<reference evidence="13" key="1">
    <citation type="submission" date="2008-08" db="EMBL/GenBank/DDBJ databases">
        <title>Nucleotide Diversity and Divergence in the Loblolly Pine Gene Space.</title>
        <authorList>
            <person name="Neale D.B."/>
            <person name="Wegrzyn J.L."/>
            <person name="Lee J.M."/>
            <person name="Eckert A.J."/>
            <person name="Liechty J.D."/>
            <person name="Stevens K.A."/>
            <person name="Langley C.H."/>
        </authorList>
    </citation>
    <scope>NUCLEOTIDE SEQUENCE</scope>
    <source>
        <strain evidence="6">6006</strain>
        <strain evidence="1">6007</strain>
        <strain evidence="11">6008</strain>
        <strain evidence="9">6009</strain>
        <strain evidence="10">6010</strain>
        <strain evidence="4">6011</strain>
        <strain evidence="13">6013</strain>
        <strain evidence="5">6014</strain>
        <strain evidence="8">6015</strain>
        <strain evidence="12">6016</strain>
        <strain evidence="16">6017</strain>
        <strain evidence="14">6018</strain>
        <strain evidence="3">6019</strain>
        <strain evidence="7">6020</strain>
        <strain evidence="2">6021</strain>
        <strain evidence="15">6022</strain>
        <tissue evidence="13">Megagametophyte</tissue>
    </source>
</reference>
<evidence type="ECO:0000313" key="8">
    <source>
        <dbReference type="EMBL" id="AFG50000.1"/>
    </source>
</evidence>
<evidence type="ECO:0000313" key="1">
    <source>
        <dbReference type="EMBL" id="AFG49993.1"/>
    </source>
</evidence>
<dbReference type="AlphaFoldDB" id="H9VJR2"/>
<organism evidence="13">
    <name type="scientific">Pinus taeda</name>
    <name type="common">Loblolly pine</name>
    <dbReference type="NCBI Taxonomy" id="3352"/>
    <lineage>
        <taxon>Eukaryota</taxon>
        <taxon>Viridiplantae</taxon>
        <taxon>Streptophyta</taxon>
        <taxon>Embryophyta</taxon>
        <taxon>Tracheophyta</taxon>
        <taxon>Spermatophyta</taxon>
        <taxon>Pinopsida</taxon>
        <taxon>Pinidae</taxon>
        <taxon>Conifers I</taxon>
        <taxon>Pinales</taxon>
        <taxon>Pinaceae</taxon>
        <taxon>Pinus</taxon>
        <taxon>Pinus subgen. Pinus</taxon>
    </lineage>
</organism>
<dbReference type="EMBL" id="FJ052909">
    <property type="protein sequence ID" value="AFG50006.1"/>
    <property type="molecule type" value="Genomic_DNA"/>
</dbReference>
<evidence type="ECO:0000313" key="13">
    <source>
        <dbReference type="EMBL" id="AFG50005.1"/>
    </source>
</evidence>
<dbReference type="EMBL" id="FJ052921">
    <property type="protein sequence ID" value="AFG50000.1"/>
    <property type="molecule type" value="Genomic_DNA"/>
</dbReference>